<dbReference type="InterPro" id="IPR023095">
    <property type="entry name" value="Ade_MeTrfase_dom_2"/>
</dbReference>
<dbReference type="Pfam" id="PF02086">
    <property type="entry name" value="MethyltransfD12"/>
    <property type="match status" value="1"/>
</dbReference>
<dbReference type="Gene3D" id="3.40.50.150">
    <property type="entry name" value="Vaccinia Virus protein VP39"/>
    <property type="match status" value="1"/>
</dbReference>
<dbReference type="GO" id="GO:0009307">
    <property type="term" value="P:DNA restriction-modification system"/>
    <property type="evidence" value="ECO:0007669"/>
    <property type="project" value="InterPro"/>
</dbReference>
<feature type="binding site" evidence="7">
    <location>
        <position position="79"/>
    </location>
    <ligand>
        <name>S-adenosyl-L-methionine</name>
        <dbReference type="ChEBI" id="CHEBI:59789"/>
    </ligand>
</feature>
<dbReference type="InterPro" id="IPR012263">
    <property type="entry name" value="M_m6A_EcoRV"/>
</dbReference>
<feature type="binding site" evidence="7">
    <location>
        <position position="120"/>
    </location>
    <ligand>
        <name>S-adenosyl-L-methionine</name>
        <dbReference type="ChEBI" id="CHEBI:59789"/>
    </ligand>
</feature>
<dbReference type="GO" id="GO:1904047">
    <property type="term" value="F:S-adenosyl-L-methionine binding"/>
    <property type="evidence" value="ECO:0007669"/>
    <property type="project" value="TreeGrafter"/>
</dbReference>
<comment type="caution">
    <text evidence="9">The sequence shown here is derived from an EMBL/GenBank/DDBJ whole genome shotgun (WGS) entry which is preliminary data.</text>
</comment>
<evidence type="ECO:0000256" key="8">
    <source>
        <dbReference type="RuleBase" id="RU361257"/>
    </source>
</evidence>
<dbReference type="SUPFAM" id="SSF53335">
    <property type="entry name" value="S-adenosyl-L-methionine-dependent methyltransferases"/>
    <property type="match status" value="1"/>
</dbReference>
<keyword evidence="5 8" id="KW-0949">S-adenosyl-L-methionine</keyword>
<dbReference type="InterPro" id="IPR002052">
    <property type="entry name" value="DNA_methylase_N6_adenine_CS"/>
</dbReference>
<dbReference type="NCBIfam" id="TIGR00571">
    <property type="entry name" value="dam"/>
    <property type="match status" value="1"/>
</dbReference>
<evidence type="ECO:0000313" key="9">
    <source>
        <dbReference type="EMBL" id="GAT90798.1"/>
    </source>
</evidence>
<evidence type="ECO:0000256" key="5">
    <source>
        <dbReference type="ARBA" id="ARBA00022691"/>
    </source>
</evidence>
<evidence type="ECO:0000256" key="7">
    <source>
        <dbReference type="PIRSR" id="PIRSR000398-1"/>
    </source>
</evidence>
<dbReference type="InterPro" id="IPR029063">
    <property type="entry name" value="SAM-dependent_MTases_sf"/>
</dbReference>
<dbReference type="GO" id="GO:0009007">
    <property type="term" value="F:site-specific DNA-methyltransferase (adenine-specific) activity"/>
    <property type="evidence" value="ECO:0007669"/>
    <property type="project" value="UniProtKB-UniRule"/>
</dbReference>
<keyword evidence="3 8" id="KW-0489">Methyltransferase</keyword>
<dbReference type="EC" id="2.1.1.72" evidence="2 8"/>
<evidence type="ECO:0000256" key="3">
    <source>
        <dbReference type="ARBA" id="ARBA00022603"/>
    </source>
</evidence>
<gene>
    <name evidence="9" type="ORF">FF306_00908</name>
</gene>
<organism evidence="9 10">
    <name type="scientific">Apilactobacillus kunkeei</name>
    <dbReference type="NCBI Taxonomy" id="148814"/>
    <lineage>
        <taxon>Bacteria</taxon>
        <taxon>Bacillati</taxon>
        <taxon>Bacillota</taxon>
        <taxon>Bacilli</taxon>
        <taxon>Lactobacillales</taxon>
        <taxon>Lactobacillaceae</taxon>
        <taxon>Apilactobacillus</taxon>
    </lineage>
</organism>
<dbReference type="PIRSF" id="PIRSF000398">
    <property type="entry name" value="M_m6A_EcoRV"/>
    <property type="match status" value="1"/>
</dbReference>
<dbReference type="AlphaFoldDB" id="A0A1L8CHY2"/>
<dbReference type="GO" id="GO:0006298">
    <property type="term" value="P:mismatch repair"/>
    <property type="evidence" value="ECO:0007669"/>
    <property type="project" value="TreeGrafter"/>
</dbReference>
<comment type="catalytic activity">
    <reaction evidence="6 8">
        <text>a 2'-deoxyadenosine in DNA + S-adenosyl-L-methionine = an N(6)-methyl-2'-deoxyadenosine in DNA + S-adenosyl-L-homocysteine + H(+)</text>
        <dbReference type="Rhea" id="RHEA:15197"/>
        <dbReference type="Rhea" id="RHEA-COMP:12418"/>
        <dbReference type="Rhea" id="RHEA-COMP:12419"/>
        <dbReference type="ChEBI" id="CHEBI:15378"/>
        <dbReference type="ChEBI" id="CHEBI:57856"/>
        <dbReference type="ChEBI" id="CHEBI:59789"/>
        <dbReference type="ChEBI" id="CHEBI:90615"/>
        <dbReference type="ChEBI" id="CHEBI:90616"/>
        <dbReference type="EC" id="2.1.1.72"/>
    </reaction>
</comment>
<keyword evidence="4 8" id="KW-0808">Transferase</keyword>
<proteinExistence type="inferred from homology"/>
<name>A0A1L8CHY2_9LACO</name>
<sequence>MKNNFENIVKMAGLNLKKLSELSNIPYSTLRFLTTTSPDKWNEEQVNAISKALEIDTDTLMDELNKPVLTPFIKWVGGKRQLLPELLKRVPNEYNDYYEPFIGGGALLLKLVPKKAIINDFNEELSNAWKIVRDNPQELSDNLTECVEKDSKDFYLDYRSADRDGRIVDFSELERATRFIYMNKAGYNGLWRVNQKGQNNVPYGGHKTLNFNVDNIHQVGNYLSSNDITISNGDYMDCIKNAKTGDFVYLDPPYIPVTPTSSFTSYTKNGFGLVQQKELADMALELAKKGVKVMLSNADVPLIEELYADSIFTIHHVQANRVLNSNGKKRGKVGEVIITTY</sequence>
<evidence type="ECO:0000256" key="1">
    <source>
        <dbReference type="ARBA" id="ARBA00006594"/>
    </source>
</evidence>
<feature type="binding site" evidence="7">
    <location>
        <position position="251"/>
    </location>
    <ligand>
        <name>S-adenosyl-L-methionine</name>
        <dbReference type="ChEBI" id="CHEBI:59789"/>
    </ligand>
</feature>
<accession>A0A1L8CHY2</accession>
<reference evidence="9 10" key="1">
    <citation type="journal article" date="2016" name="Syst. Appl. Microbiol.">
        <title>Genomic characterization of a fructophilic bee symbiont Lactobacillus kunkeei reveals its niche-specific adaptation.</title>
        <authorList>
            <person name="Maeno S."/>
            <person name="Tanizawa Y."/>
            <person name="Kanesaki Y."/>
            <person name="Kubota E."/>
            <person name="Kumar H."/>
            <person name="Dicks L."/>
            <person name="Salminen S."/>
            <person name="Nakagawa J."/>
            <person name="Arita M."/>
            <person name="Endo A."/>
        </authorList>
    </citation>
    <scope>NUCLEOTIDE SEQUENCE [LARGE SCALE GENOMIC DNA]</scope>
    <source>
        <strain evidence="9 10">FF30-6</strain>
    </source>
</reference>
<dbReference type="GO" id="GO:0043565">
    <property type="term" value="F:sequence-specific DNA binding"/>
    <property type="evidence" value="ECO:0007669"/>
    <property type="project" value="TreeGrafter"/>
</dbReference>
<dbReference type="Proteomes" id="UP000186588">
    <property type="component" value="Unassembled WGS sequence"/>
</dbReference>
<evidence type="ECO:0000256" key="2">
    <source>
        <dbReference type="ARBA" id="ARBA00011900"/>
    </source>
</evidence>
<dbReference type="EMBL" id="BDDX01000009">
    <property type="protein sequence ID" value="GAT90798.1"/>
    <property type="molecule type" value="Genomic_DNA"/>
</dbReference>
<dbReference type="PANTHER" id="PTHR30481:SF3">
    <property type="entry name" value="DNA ADENINE METHYLASE"/>
    <property type="match status" value="1"/>
</dbReference>
<protein>
    <recommendedName>
        <fullName evidence="2 8">Site-specific DNA-methyltransferase (adenine-specific)</fullName>
        <ecNumber evidence="2 8">2.1.1.72</ecNumber>
    </recommendedName>
</protein>
<evidence type="ECO:0000256" key="6">
    <source>
        <dbReference type="ARBA" id="ARBA00047942"/>
    </source>
</evidence>
<evidence type="ECO:0000256" key="4">
    <source>
        <dbReference type="ARBA" id="ARBA00022679"/>
    </source>
</evidence>
<feature type="binding site" evidence="7">
    <location>
        <position position="75"/>
    </location>
    <ligand>
        <name>S-adenosyl-L-methionine</name>
        <dbReference type="ChEBI" id="CHEBI:59789"/>
    </ligand>
</feature>
<dbReference type="Gene3D" id="1.10.1020.10">
    <property type="entry name" value="Adenine-specific Methyltransferase, Domain 2"/>
    <property type="match status" value="1"/>
</dbReference>
<dbReference type="InterPro" id="IPR012327">
    <property type="entry name" value="MeTrfase_D12"/>
</dbReference>
<dbReference type="PANTHER" id="PTHR30481">
    <property type="entry name" value="DNA ADENINE METHYLASE"/>
    <property type="match status" value="1"/>
</dbReference>
<dbReference type="PROSITE" id="PS00092">
    <property type="entry name" value="N6_MTASE"/>
    <property type="match status" value="1"/>
</dbReference>
<dbReference type="PRINTS" id="PR00505">
    <property type="entry name" value="D12N6MTFRASE"/>
</dbReference>
<dbReference type="RefSeq" id="WP_346726682.1">
    <property type="nucleotide sequence ID" value="NZ_BDDX01000009.1"/>
</dbReference>
<comment type="similarity">
    <text evidence="1 8">Belongs to the N(4)/N(6)-methyltransferase family.</text>
</comment>
<evidence type="ECO:0000313" key="10">
    <source>
        <dbReference type="Proteomes" id="UP000186588"/>
    </source>
</evidence>
<dbReference type="GO" id="GO:0032259">
    <property type="term" value="P:methylation"/>
    <property type="evidence" value="ECO:0007669"/>
    <property type="project" value="UniProtKB-KW"/>
</dbReference>